<dbReference type="Gene3D" id="2.10.50.10">
    <property type="entry name" value="Tumor Necrosis Factor Receptor, subunit A, domain 2"/>
    <property type="match status" value="2"/>
</dbReference>
<dbReference type="Proteomes" id="UP000504630">
    <property type="component" value="Chromosome 5"/>
</dbReference>
<dbReference type="RefSeq" id="XP_029288117.1">
    <property type="nucleotide sequence ID" value="XM_029432257.1"/>
</dbReference>
<evidence type="ECO:0000256" key="4">
    <source>
        <dbReference type="SAM" id="SignalP"/>
    </source>
</evidence>
<feature type="disulfide bond" evidence="1">
    <location>
        <begin position="45"/>
        <end position="60"/>
    </location>
</feature>
<keyword evidence="1" id="KW-1015">Disulfide bond</keyword>
<feature type="region of interest" description="Disordered" evidence="2">
    <location>
        <begin position="263"/>
        <end position="288"/>
    </location>
</feature>
<evidence type="ECO:0000313" key="7">
    <source>
        <dbReference type="RefSeq" id="XP_029288117.1"/>
    </source>
</evidence>
<evidence type="ECO:0000256" key="2">
    <source>
        <dbReference type="SAM" id="MobiDB-lite"/>
    </source>
</evidence>
<evidence type="ECO:0000313" key="8">
    <source>
        <dbReference type="RefSeq" id="XP_029288118.1"/>
    </source>
</evidence>
<feature type="signal peptide" evidence="4">
    <location>
        <begin position="1"/>
        <end position="22"/>
    </location>
</feature>
<protein>
    <submittedName>
        <fullName evidence="7 8">Tumor necrosis factor receptor superfamily member 4-like</fullName>
    </submittedName>
</protein>
<evidence type="ECO:0000256" key="3">
    <source>
        <dbReference type="SAM" id="Phobius"/>
    </source>
</evidence>
<evidence type="ECO:0000256" key="1">
    <source>
        <dbReference type="PROSITE-ProRule" id="PRU00206"/>
    </source>
</evidence>
<dbReference type="InterPro" id="IPR001368">
    <property type="entry name" value="TNFR/NGFR_Cys_rich_reg"/>
</dbReference>
<evidence type="ECO:0000313" key="6">
    <source>
        <dbReference type="Proteomes" id="UP000504630"/>
    </source>
</evidence>
<accession>A0A6J2PPM1</accession>
<reference evidence="7 8" key="1">
    <citation type="submission" date="2025-04" db="UniProtKB">
        <authorList>
            <consortium name="RefSeq"/>
        </authorList>
    </citation>
    <scope>IDENTIFICATION</scope>
</reference>
<dbReference type="AlphaFoldDB" id="A0A6J2PPM1"/>
<dbReference type="KEGG" id="cgob:115008572"/>
<comment type="caution">
    <text evidence="1">Lacks conserved residue(s) required for the propagation of feature annotation.</text>
</comment>
<feature type="repeat" description="TNFR-Cys" evidence="1">
    <location>
        <begin position="44"/>
        <end position="86"/>
    </location>
</feature>
<keyword evidence="3" id="KW-1133">Transmembrane helix</keyword>
<dbReference type="GO" id="GO:0038023">
    <property type="term" value="F:signaling receptor activity"/>
    <property type="evidence" value="ECO:0007669"/>
    <property type="project" value="TreeGrafter"/>
</dbReference>
<gene>
    <name evidence="7 8" type="primary">LOC115008572</name>
</gene>
<keyword evidence="3" id="KW-0812">Transmembrane</keyword>
<dbReference type="RefSeq" id="XP_029288118.1">
    <property type="nucleotide sequence ID" value="XM_029432258.1"/>
</dbReference>
<dbReference type="GO" id="GO:0042127">
    <property type="term" value="P:regulation of cell population proliferation"/>
    <property type="evidence" value="ECO:0007669"/>
    <property type="project" value="TreeGrafter"/>
</dbReference>
<sequence>MFLLKLLIFTLTFYELIVDLDATICPKGHQVVLGKAGGSDGCEICPDEYYQPEENDSQHCRACIKCDERMGSVLKEQCTKEKNTKCQCRREFVPLDSSTCKCNKGFELQHGECSECSEGYFSRRINSRCQKWKECKSGVKSLGTKTSDVICNVELNSDITTPTTSNKRVSLITRLTSQRSYEGDKTQRGHPTTTITTTSSRTFTMAAPGHTRDNLQPLHPSDTGTYIGAGMVLLIFGIMGLLVLTVVTCKLHITPQLAVPKNDSLCRSPVEESGDSSQSFLKLNPEEH</sequence>
<feature type="domain" description="TNFR-Cys" evidence="5">
    <location>
        <begin position="44"/>
        <end position="86"/>
    </location>
</feature>
<evidence type="ECO:0000259" key="5">
    <source>
        <dbReference type="PROSITE" id="PS50050"/>
    </source>
</evidence>
<organism evidence="6 8">
    <name type="scientific">Cottoperca gobio</name>
    <name type="common">Frogmouth</name>
    <name type="synonym">Aphritis gobio</name>
    <dbReference type="NCBI Taxonomy" id="56716"/>
    <lineage>
        <taxon>Eukaryota</taxon>
        <taxon>Metazoa</taxon>
        <taxon>Chordata</taxon>
        <taxon>Craniata</taxon>
        <taxon>Vertebrata</taxon>
        <taxon>Euteleostomi</taxon>
        <taxon>Actinopterygii</taxon>
        <taxon>Neopterygii</taxon>
        <taxon>Teleostei</taxon>
        <taxon>Neoteleostei</taxon>
        <taxon>Acanthomorphata</taxon>
        <taxon>Eupercaria</taxon>
        <taxon>Perciformes</taxon>
        <taxon>Notothenioidei</taxon>
        <taxon>Bovichtidae</taxon>
        <taxon>Cottoperca</taxon>
    </lineage>
</organism>
<dbReference type="SUPFAM" id="SSF57586">
    <property type="entry name" value="TNF receptor-like"/>
    <property type="match status" value="1"/>
</dbReference>
<keyword evidence="4" id="KW-0732">Signal</keyword>
<feature type="transmembrane region" description="Helical" evidence="3">
    <location>
        <begin position="226"/>
        <end position="247"/>
    </location>
</feature>
<name>A0A6J2PPM1_COTGO</name>
<dbReference type="PROSITE" id="PS50050">
    <property type="entry name" value="TNFR_NGFR_2"/>
    <property type="match status" value="1"/>
</dbReference>
<dbReference type="Pfam" id="PF00020">
    <property type="entry name" value="TNFR_c6"/>
    <property type="match status" value="1"/>
</dbReference>
<proteinExistence type="predicted"/>
<keyword evidence="6" id="KW-1185">Reference proteome</keyword>
<dbReference type="PANTHER" id="PTHR47139">
    <property type="entry name" value="TUMOR NECROSIS FACTOR RECEPTOR SUPERFAMILY MEMBER 9"/>
    <property type="match status" value="1"/>
</dbReference>
<dbReference type="OrthoDB" id="9932129at2759"/>
<dbReference type="GeneID" id="115008572"/>
<dbReference type="PANTHER" id="PTHR47139:SF3">
    <property type="entry name" value="SI:CH73-361P23.3"/>
    <property type="match status" value="1"/>
</dbReference>
<dbReference type="SMART" id="SM00208">
    <property type="entry name" value="TNFR"/>
    <property type="match status" value="2"/>
</dbReference>
<keyword evidence="3" id="KW-0472">Membrane</keyword>
<feature type="chain" id="PRO_5044642309" evidence="4">
    <location>
        <begin position="23"/>
        <end position="288"/>
    </location>
</feature>